<dbReference type="Gene3D" id="3.90.79.10">
    <property type="entry name" value="Nucleoside Triphosphate Pyrophosphohydrolase"/>
    <property type="match status" value="1"/>
</dbReference>
<dbReference type="PANTHER" id="PTHR43758">
    <property type="entry name" value="7,8-DIHYDRO-8-OXOGUANINE TRIPHOSPHATASE"/>
    <property type="match status" value="1"/>
</dbReference>
<evidence type="ECO:0000256" key="5">
    <source>
        <dbReference type="ARBA" id="ARBA00022490"/>
    </source>
</evidence>
<keyword evidence="7 25" id="KW-0378">Hydrolase</keyword>
<dbReference type="AlphaFoldDB" id="A0A1G1X940"/>
<protein>
    <recommendedName>
        <fullName evidence="15">Oxidized purine nucleoside triphosphate hydrolase</fullName>
        <ecNumber evidence="14">3.6.1.56</ecNumber>
    </recommendedName>
    <alternativeName>
        <fullName evidence="19">2-hydroxy-dATP diphosphatase</fullName>
    </alternativeName>
    <alternativeName>
        <fullName evidence="18">7,8-dihydro-8-oxoguanine triphosphatase</fullName>
    </alternativeName>
    <alternativeName>
        <fullName evidence="17">8-oxo-dGTPase</fullName>
    </alternativeName>
    <alternativeName>
        <fullName evidence="20">Methylated purine nucleoside triphosphate hydrolase</fullName>
    </alternativeName>
    <alternativeName>
        <fullName evidence="16">Nucleoside diphosphate-linked moiety X motif 1</fullName>
    </alternativeName>
</protein>
<evidence type="ECO:0000256" key="14">
    <source>
        <dbReference type="ARBA" id="ARBA00026103"/>
    </source>
</evidence>
<evidence type="ECO:0000256" key="21">
    <source>
        <dbReference type="ARBA" id="ARBA00048002"/>
    </source>
</evidence>
<proteinExistence type="inferred from homology"/>
<dbReference type="GO" id="GO:0008413">
    <property type="term" value="F:8-oxo-7,8-dihydroguanosine triphosphate pyrophosphatase activity"/>
    <property type="evidence" value="ECO:0007669"/>
    <property type="project" value="InterPro"/>
</dbReference>
<evidence type="ECO:0000259" key="26">
    <source>
        <dbReference type="PROSITE" id="PS51462"/>
    </source>
</evidence>
<evidence type="ECO:0000256" key="7">
    <source>
        <dbReference type="ARBA" id="ARBA00022801"/>
    </source>
</evidence>
<evidence type="ECO:0000256" key="9">
    <source>
        <dbReference type="ARBA" id="ARBA00022884"/>
    </source>
</evidence>
<evidence type="ECO:0000256" key="1">
    <source>
        <dbReference type="ARBA" id="ARBA00001946"/>
    </source>
</evidence>
<evidence type="ECO:0000256" key="11">
    <source>
        <dbReference type="ARBA" id="ARBA00024459"/>
    </source>
</evidence>
<dbReference type="GO" id="GO:0008828">
    <property type="term" value="F:dATP diphosphatase activity"/>
    <property type="evidence" value="ECO:0007669"/>
    <property type="project" value="UniProtKB-EC"/>
</dbReference>
<dbReference type="GO" id="GO:0046872">
    <property type="term" value="F:metal ion binding"/>
    <property type="evidence" value="ECO:0007669"/>
    <property type="project" value="UniProtKB-KW"/>
</dbReference>
<comment type="catalytic activity">
    <reaction evidence="12">
        <text>8-oxo-dGTP + H2O = 8-oxo-dGMP + diphosphate + H(+)</text>
        <dbReference type="Rhea" id="RHEA:31575"/>
        <dbReference type="ChEBI" id="CHEBI:15377"/>
        <dbReference type="ChEBI" id="CHEBI:15378"/>
        <dbReference type="ChEBI" id="CHEBI:33019"/>
        <dbReference type="ChEBI" id="CHEBI:63224"/>
        <dbReference type="ChEBI" id="CHEBI:77896"/>
    </reaction>
    <physiologicalReaction direction="left-to-right" evidence="12">
        <dbReference type="Rhea" id="RHEA:31576"/>
    </physiologicalReaction>
</comment>
<dbReference type="PRINTS" id="PR00502">
    <property type="entry name" value="NUDIXFAMILY"/>
</dbReference>
<evidence type="ECO:0000256" key="17">
    <source>
        <dbReference type="ARBA" id="ARBA00030634"/>
    </source>
</evidence>
<dbReference type="InterPro" id="IPR020084">
    <property type="entry name" value="NUDIX_hydrolase_CS"/>
</dbReference>
<dbReference type="PRINTS" id="PR01403">
    <property type="entry name" value="8OXTPHPHTASE"/>
</dbReference>
<dbReference type="InterPro" id="IPR015797">
    <property type="entry name" value="NUDIX_hydrolase-like_dom_sf"/>
</dbReference>
<dbReference type="PROSITE" id="PS51462">
    <property type="entry name" value="NUDIX"/>
    <property type="match status" value="1"/>
</dbReference>
<evidence type="ECO:0000256" key="22">
    <source>
        <dbReference type="ARBA" id="ARBA00048894"/>
    </source>
</evidence>
<dbReference type="PROSITE" id="PS00893">
    <property type="entry name" value="NUDIX_BOX"/>
    <property type="match status" value="1"/>
</dbReference>
<comment type="function">
    <text evidence="24">Oxidized purine nucleoside triphosphate hydrolase which is a prominent sanitizer of the oxidized nucleotide pool. Catalyzes the hydrolysis of 2-oxo-dATP (2-hydroxy-dATP) into 2-oxo-dAMP. Also has a significant hydrolase activity toward 2-oxo-ATP, 8-oxo-dGTP and 8-oxo-dATP. Through the hydrolysis of oxidized purine nucleoside triphosphates, prevents their incorporation into DNA and the subsequent transversions A:T to C:G and G:C to T:A. Also catalyzes the hydrolysis of methylated purine nucleoside triphosphate preventing their integration into DNA. Through this antimutagenic activity protects cells from oxidative stress.</text>
</comment>
<evidence type="ECO:0000256" key="2">
    <source>
        <dbReference type="ARBA" id="ARBA00004496"/>
    </source>
</evidence>
<accession>A0A1G1X940</accession>
<dbReference type="GO" id="GO:0005737">
    <property type="term" value="C:cytoplasm"/>
    <property type="evidence" value="ECO:0007669"/>
    <property type="project" value="UniProtKB-SubCell"/>
</dbReference>
<comment type="catalytic activity">
    <reaction evidence="10">
        <text>8-oxo-dATP + H2O = 8-oxo-dAMP + diphosphate + H(+)</text>
        <dbReference type="Rhea" id="RHEA:65396"/>
        <dbReference type="ChEBI" id="CHEBI:15377"/>
        <dbReference type="ChEBI" id="CHEBI:15378"/>
        <dbReference type="ChEBI" id="CHEBI:33019"/>
        <dbReference type="ChEBI" id="CHEBI:71361"/>
        <dbReference type="ChEBI" id="CHEBI:172871"/>
    </reaction>
    <physiologicalReaction direction="left-to-right" evidence="10">
        <dbReference type="Rhea" id="RHEA:65397"/>
    </physiologicalReaction>
</comment>
<dbReference type="EC" id="3.6.1.56" evidence="14"/>
<comment type="similarity">
    <text evidence="3 25">Belongs to the Nudix hydrolase family.</text>
</comment>
<dbReference type="Pfam" id="PF00293">
    <property type="entry name" value="NUDIX"/>
    <property type="match status" value="1"/>
</dbReference>
<comment type="catalytic activity">
    <reaction evidence="11">
        <text>2-oxo-dATP + H2O = 2-oxo-dAMP + diphosphate + H(+)</text>
        <dbReference type="Rhea" id="RHEA:31583"/>
        <dbReference type="ChEBI" id="CHEBI:15377"/>
        <dbReference type="ChEBI" id="CHEBI:15378"/>
        <dbReference type="ChEBI" id="CHEBI:33019"/>
        <dbReference type="ChEBI" id="CHEBI:63212"/>
        <dbReference type="ChEBI" id="CHEBI:77897"/>
        <dbReference type="EC" id="3.6.1.56"/>
    </reaction>
    <physiologicalReaction direction="left-to-right" evidence="11">
        <dbReference type="Rhea" id="RHEA:31584"/>
    </physiologicalReaction>
</comment>
<comment type="caution">
    <text evidence="27">The sequence shown here is derived from an EMBL/GenBank/DDBJ whole genome shotgun (WGS) entry which is preliminary data.</text>
</comment>
<evidence type="ECO:0000313" key="27">
    <source>
        <dbReference type="EMBL" id="OGY36575.1"/>
    </source>
</evidence>
<comment type="subunit">
    <text evidence="4">Monomer.</text>
</comment>
<dbReference type="InterPro" id="IPR000086">
    <property type="entry name" value="NUDIX_hydrolase_dom"/>
</dbReference>
<evidence type="ECO:0000256" key="10">
    <source>
        <dbReference type="ARBA" id="ARBA00024448"/>
    </source>
</evidence>
<dbReference type="SUPFAM" id="SSF55811">
    <property type="entry name" value="Nudix"/>
    <property type="match status" value="1"/>
</dbReference>
<evidence type="ECO:0000256" key="23">
    <source>
        <dbReference type="ARBA" id="ARBA00049032"/>
    </source>
</evidence>
<comment type="catalytic activity">
    <reaction evidence="13">
        <text>2-oxo-ATP + H2O = 2-oxo-AMP + diphosphate + H(+)</text>
        <dbReference type="Rhea" id="RHEA:67392"/>
        <dbReference type="ChEBI" id="CHEBI:15377"/>
        <dbReference type="ChEBI" id="CHEBI:15378"/>
        <dbReference type="ChEBI" id="CHEBI:33019"/>
        <dbReference type="ChEBI" id="CHEBI:71395"/>
        <dbReference type="ChEBI" id="CHEBI:172878"/>
    </reaction>
    <physiologicalReaction direction="left-to-right" evidence="13">
        <dbReference type="Rhea" id="RHEA:67393"/>
    </physiologicalReaction>
</comment>
<dbReference type="InterPro" id="IPR020476">
    <property type="entry name" value="Nudix_hydrolase"/>
</dbReference>
<name>A0A1G1X940_9BACT</name>
<evidence type="ECO:0000256" key="8">
    <source>
        <dbReference type="ARBA" id="ARBA00022842"/>
    </source>
</evidence>
<sequence length="188" mass="21391">MSDKKLLTLCLIQQGDKILLGLAKRGKGEGKWNGFGGKVEEGEDIEEAAKREVLEECGISVAETEKVGVLDFTLPGEEQIWQVHIFRATNFFGEPIETDEMKPQWFSINEIPYDAMWADDIFWMPMFLRSQKFEGKFVFNDTYKIIEHKLSIISAFAAPREALGRSGEPESTWIPDQARDDITLAENL</sequence>
<evidence type="ECO:0000313" key="28">
    <source>
        <dbReference type="Proteomes" id="UP000177941"/>
    </source>
</evidence>
<dbReference type="Proteomes" id="UP000177941">
    <property type="component" value="Unassembled WGS sequence"/>
</dbReference>
<dbReference type="InterPro" id="IPR003563">
    <property type="entry name" value="8ODP"/>
</dbReference>
<dbReference type="CDD" id="cd03427">
    <property type="entry name" value="NUDIX_MTH1_Nudt1"/>
    <property type="match status" value="1"/>
</dbReference>
<dbReference type="EMBL" id="MHHS01000032">
    <property type="protein sequence ID" value="OGY36575.1"/>
    <property type="molecule type" value="Genomic_DNA"/>
</dbReference>
<keyword evidence="8" id="KW-0460">Magnesium</keyword>
<keyword evidence="9" id="KW-0694">RNA-binding</keyword>
<comment type="cofactor">
    <cofactor evidence="1">
        <name>Mg(2+)</name>
        <dbReference type="ChEBI" id="CHEBI:18420"/>
    </cofactor>
</comment>
<evidence type="ECO:0000256" key="4">
    <source>
        <dbReference type="ARBA" id="ARBA00011245"/>
    </source>
</evidence>
<comment type="catalytic activity">
    <reaction evidence="23">
        <text>N(6)-methyl-dATP + H2O = N(6)-methyl-dAMP + diphosphate + H(+)</text>
        <dbReference type="Rhea" id="RHEA:67604"/>
        <dbReference type="ChEBI" id="CHEBI:15377"/>
        <dbReference type="ChEBI" id="CHEBI:15378"/>
        <dbReference type="ChEBI" id="CHEBI:33019"/>
        <dbReference type="ChEBI" id="CHEBI:169976"/>
        <dbReference type="ChEBI" id="CHEBI:172872"/>
    </reaction>
    <physiologicalReaction direction="left-to-right" evidence="23">
        <dbReference type="Rhea" id="RHEA:67605"/>
    </physiologicalReaction>
</comment>
<evidence type="ECO:0000256" key="3">
    <source>
        <dbReference type="ARBA" id="ARBA00005582"/>
    </source>
</evidence>
<keyword evidence="6" id="KW-0479">Metal-binding</keyword>
<dbReference type="GO" id="GO:0042262">
    <property type="term" value="P:DNA protection"/>
    <property type="evidence" value="ECO:0007669"/>
    <property type="project" value="InterPro"/>
</dbReference>
<evidence type="ECO:0000256" key="19">
    <source>
        <dbReference type="ARBA" id="ARBA00031927"/>
    </source>
</evidence>
<evidence type="ECO:0000256" key="6">
    <source>
        <dbReference type="ARBA" id="ARBA00022723"/>
    </source>
</evidence>
<evidence type="ECO:0000256" key="12">
    <source>
        <dbReference type="ARBA" id="ARBA00024486"/>
    </source>
</evidence>
<evidence type="ECO:0000256" key="18">
    <source>
        <dbReference type="ARBA" id="ARBA00030682"/>
    </source>
</evidence>
<reference evidence="27 28" key="1">
    <citation type="journal article" date="2016" name="Nat. Commun.">
        <title>Thousands of microbial genomes shed light on interconnected biogeochemical processes in an aquifer system.</title>
        <authorList>
            <person name="Anantharaman K."/>
            <person name="Brown C.T."/>
            <person name="Hug L.A."/>
            <person name="Sharon I."/>
            <person name="Castelle C.J."/>
            <person name="Probst A.J."/>
            <person name="Thomas B.C."/>
            <person name="Singh A."/>
            <person name="Wilkins M.J."/>
            <person name="Karaoz U."/>
            <person name="Brodie E.L."/>
            <person name="Williams K.H."/>
            <person name="Hubbard S.S."/>
            <person name="Banfield J.F."/>
        </authorList>
    </citation>
    <scope>NUCLEOTIDE SEQUENCE [LARGE SCALE GENOMIC DNA]</scope>
</reference>
<comment type="subcellular location">
    <subcellularLocation>
        <location evidence="2">Cytoplasm</location>
    </subcellularLocation>
</comment>
<comment type="catalytic activity">
    <reaction evidence="22">
        <text>O(6)-methyl-dGTP + H2O = O(6)-methyl-dGMP + diphosphate + H(+)</text>
        <dbReference type="Rhea" id="RHEA:67600"/>
        <dbReference type="ChEBI" id="CHEBI:15377"/>
        <dbReference type="ChEBI" id="CHEBI:15378"/>
        <dbReference type="ChEBI" id="CHEBI:33019"/>
        <dbReference type="ChEBI" id="CHEBI:169974"/>
        <dbReference type="ChEBI" id="CHEBI:169975"/>
    </reaction>
    <physiologicalReaction direction="left-to-right" evidence="22">
        <dbReference type="Rhea" id="RHEA:67601"/>
    </physiologicalReaction>
</comment>
<feature type="domain" description="Nudix hydrolase" evidence="26">
    <location>
        <begin position="3"/>
        <end position="132"/>
    </location>
</feature>
<evidence type="ECO:0000256" key="15">
    <source>
        <dbReference type="ARBA" id="ARBA00026218"/>
    </source>
</evidence>
<evidence type="ECO:0000256" key="24">
    <source>
        <dbReference type="ARBA" id="ARBA00053094"/>
    </source>
</evidence>
<evidence type="ECO:0000256" key="25">
    <source>
        <dbReference type="RuleBase" id="RU003476"/>
    </source>
</evidence>
<evidence type="ECO:0000256" key="20">
    <source>
        <dbReference type="ARBA" id="ARBA00032071"/>
    </source>
</evidence>
<evidence type="ECO:0000256" key="13">
    <source>
        <dbReference type="ARBA" id="ARBA00024596"/>
    </source>
</evidence>
<gene>
    <name evidence="27" type="ORF">A3E36_03215</name>
</gene>
<evidence type="ECO:0000256" key="16">
    <source>
        <dbReference type="ARBA" id="ARBA00029673"/>
    </source>
</evidence>
<comment type="catalytic activity">
    <reaction evidence="21">
        <text>N(6)-methyl-ATP + H2O = N(6)-methyl-AMP + diphosphate + H(+)</text>
        <dbReference type="Rhea" id="RHEA:67608"/>
        <dbReference type="ChEBI" id="CHEBI:15377"/>
        <dbReference type="ChEBI" id="CHEBI:15378"/>
        <dbReference type="ChEBI" id="CHEBI:33019"/>
        <dbReference type="ChEBI" id="CHEBI:144842"/>
        <dbReference type="ChEBI" id="CHEBI:172873"/>
    </reaction>
    <physiologicalReaction direction="left-to-right" evidence="21">
        <dbReference type="Rhea" id="RHEA:67609"/>
    </physiologicalReaction>
</comment>
<dbReference type="PANTHER" id="PTHR43758:SF2">
    <property type="entry name" value="OXIDIZED PURINE NUCLEOSIDE TRIPHOSPHATE HYDROLASE"/>
    <property type="match status" value="1"/>
</dbReference>
<dbReference type="GO" id="GO:0003723">
    <property type="term" value="F:RNA binding"/>
    <property type="evidence" value="ECO:0007669"/>
    <property type="project" value="UniProtKB-KW"/>
</dbReference>
<organism evidence="27 28">
    <name type="scientific">Candidatus Andersenbacteria bacterium RIFCSPHIGHO2_12_FULL_45_11b</name>
    <dbReference type="NCBI Taxonomy" id="1797282"/>
    <lineage>
        <taxon>Bacteria</taxon>
        <taxon>Candidatus Anderseniibacteriota</taxon>
    </lineage>
</organism>
<keyword evidence="5" id="KW-0963">Cytoplasm</keyword>